<evidence type="ECO:0000313" key="2">
    <source>
        <dbReference type="EMBL" id="NBG66396.1"/>
    </source>
</evidence>
<keyword evidence="1" id="KW-0472">Membrane</keyword>
<sequence length="188" mass="21690">MDKNKPILPEYSPSENVWNAIENELNNKELLGALPQYSPSEKVWNKIQPSEKGRIITLTNILKIAASFVFIIGVGYLIALLNPLNKEKGAITYSEEWIEPIDYGNWNLEEDRNIASLIEQKETETPLLLKSEEYNLLKKEYNNLLESKQEILNEVNPYNENVELELILTRIELEKSSIVRSLISFHTT</sequence>
<evidence type="ECO:0000256" key="1">
    <source>
        <dbReference type="SAM" id="Phobius"/>
    </source>
</evidence>
<evidence type="ECO:0000313" key="3">
    <source>
        <dbReference type="Proteomes" id="UP000470771"/>
    </source>
</evidence>
<comment type="caution">
    <text evidence="2">The sequence shown here is derived from an EMBL/GenBank/DDBJ whole genome shotgun (WGS) entry which is preliminary data.</text>
</comment>
<dbReference type="Proteomes" id="UP000470771">
    <property type="component" value="Unassembled WGS sequence"/>
</dbReference>
<dbReference type="AlphaFoldDB" id="A0A6N9NI75"/>
<accession>A0A6N9NI75</accession>
<keyword evidence="1" id="KW-1133">Transmembrane helix</keyword>
<gene>
    <name evidence="2" type="ORF">GQN54_09730</name>
</gene>
<name>A0A6N9NI75_9FLAO</name>
<keyword evidence="1" id="KW-0812">Transmembrane</keyword>
<keyword evidence="3" id="KW-1185">Reference proteome</keyword>
<protein>
    <submittedName>
        <fullName evidence="2">Uncharacterized protein</fullName>
    </submittedName>
</protein>
<reference evidence="2 3" key="1">
    <citation type="submission" date="2019-12" db="EMBL/GenBank/DDBJ databases">
        <authorList>
            <person name="Zhao J."/>
        </authorList>
    </citation>
    <scope>NUCLEOTIDE SEQUENCE [LARGE SCALE GENOMIC DNA]</scope>
    <source>
        <strain evidence="2 3">S-15</strain>
    </source>
</reference>
<proteinExistence type="predicted"/>
<organism evidence="2 3">
    <name type="scientific">Acidiluteibacter ferrifornacis</name>
    <dbReference type="NCBI Taxonomy" id="2692424"/>
    <lineage>
        <taxon>Bacteria</taxon>
        <taxon>Pseudomonadati</taxon>
        <taxon>Bacteroidota</taxon>
        <taxon>Flavobacteriia</taxon>
        <taxon>Flavobacteriales</taxon>
        <taxon>Cryomorphaceae</taxon>
        <taxon>Acidiluteibacter</taxon>
    </lineage>
</organism>
<feature type="transmembrane region" description="Helical" evidence="1">
    <location>
        <begin position="61"/>
        <end position="81"/>
    </location>
</feature>
<dbReference type="EMBL" id="WWNE01000007">
    <property type="protein sequence ID" value="NBG66396.1"/>
    <property type="molecule type" value="Genomic_DNA"/>
</dbReference>
<dbReference type="RefSeq" id="WP_160633347.1">
    <property type="nucleotide sequence ID" value="NZ_WWNE01000007.1"/>
</dbReference>